<name>A0A2A7BHT4_9FIRM</name>
<sequence length="186" mass="21219">MTPSPAFIFKKEWKQVKNLIERIEARLDDWGAKLEKKNIEYPVDLICGILFLVIGIVLLLIMPRQVQISEKDVVNGRAFPTMLIWLMLAMSALLVGREAYNMVMHRPAKTKTLNLLVEVKALVIVLILVVTYLLAEVTDLFVVGAVFCAVAFLLFFRCKKPLYYAITVSMAVLIWVVFHFVLNVSF</sequence>
<evidence type="ECO:0000259" key="2">
    <source>
        <dbReference type="Pfam" id="PF07331"/>
    </source>
</evidence>
<feature type="domain" description="DUF1468" evidence="2">
    <location>
        <begin position="46"/>
        <end position="186"/>
    </location>
</feature>
<feature type="transmembrane region" description="Helical" evidence="1">
    <location>
        <begin position="112"/>
        <end position="134"/>
    </location>
</feature>
<feature type="transmembrane region" description="Helical" evidence="1">
    <location>
        <begin position="43"/>
        <end position="62"/>
    </location>
</feature>
<dbReference type="AlphaFoldDB" id="A0A2A7BHT4"/>
<protein>
    <recommendedName>
        <fullName evidence="2">DUF1468 domain-containing protein</fullName>
    </recommendedName>
</protein>
<keyword evidence="1" id="KW-0812">Transmembrane</keyword>
<proteinExistence type="predicted"/>
<dbReference type="EMBL" id="NOUW01000003">
    <property type="protein sequence ID" value="PDX90838.1"/>
    <property type="molecule type" value="Genomic_DNA"/>
</dbReference>
<dbReference type="InterPro" id="IPR009936">
    <property type="entry name" value="DUF1468"/>
</dbReference>
<feature type="transmembrane region" description="Helical" evidence="1">
    <location>
        <begin position="82"/>
        <end position="100"/>
    </location>
</feature>
<keyword evidence="1" id="KW-1133">Transmembrane helix</keyword>
<accession>A0A2A7BHT4</accession>
<gene>
    <name evidence="3" type="ORF">CHR61_00695</name>
</gene>
<dbReference type="Proteomes" id="UP000220438">
    <property type="component" value="Unassembled WGS sequence"/>
</dbReference>
<evidence type="ECO:0000313" key="3">
    <source>
        <dbReference type="EMBL" id="PDX90838.1"/>
    </source>
</evidence>
<comment type="caution">
    <text evidence="3">The sequence shown here is derived from an EMBL/GenBank/DDBJ whole genome shotgun (WGS) entry which is preliminary data.</text>
</comment>
<organism evidence="3 4">
    <name type="scientific">Faecalibacterium prausnitzii</name>
    <dbReference type="NCBI Taxonomy" id="853"/>
    <lineage>
        <taxon>Bacteria</taxon>
        <taxon>Bacillati</taxon>
        <taxon>Bacillota</taxon>
        <taxon>Clostridia</taxon>
        <taxon>Eubacteriales</taxon>
        <taxon>Oscillospiraceae</taxon>
        <taxon>Faecalibacterium</taxon>
    </lineage>
</organism>
<feature type="transmembrane region" description="Helical" evidence="1">
    <location>
        <begin position="163"/>
        <end position="182"/>
    </location>
</feature>
<dbReference type="Pfam" id="PF07331">
    <property type="entry name" value="TctB"/>
    <property type="match status" value="1"/>
</dbReference>
<evidence type="ECO:0000313" key="4">
    <source>
        <dbReference type="Proteomes" id="UP000220438"/>
    </source>
</evidence>
<feature type="transmembrane region" description="Helical" evidence="1">
    <location>
        <begin position="140"/>
        <end position="156"/>
    </location>
</feature>
<keyword evidence="1" id="KW-0472">Membrane</keyword>
<reference evidence="3 4" key="1">
    <citation type="journal article" date="2017" name="Front. Microbiol.">
        <title>New Insights into the Diversity of the Genus Faecalibacterium.</title>
        <authorList>
            <person name="Benevides L."/>
            <person name="Burman S."/>
            <person name="Martin R."/>
            <person name="Robert V."/>
            <person name="Thomas M."/>
            <person name="Miquel S."/>
            <person name="Chain F."/>
            <person name="Sokol H."/>
            <person name="Bermudez-Humaran L.G."/>
            <person name="Morrison M."/>
            <person name="Langella P."/>
            <person name="Azevedo V.A."/>
            <person name="Chatel J.M."/>
            <person name="Soares S."/>
        </authorList>
    </citation>
    <scope>NUCLEOTIDE SEQUENCE [LARGE SCALE GENOMIC DNA]</scope>
    <source>
        <strain evidence="3 4">AHMP21</strain>
    </source>
</reference>
<evidence type="ECO:0000256" key="1">
    <source>
        <dbReference type="SAM" id="Phobius"/>
    </source>
</evidence>